<dbReference type="InterPro" id="IPR050984">
    <property type="entry name" value="Gfo/Idh/MocA_domain"/>
</dbReference>
<sequence>MAELNWAVVGPGEIAHQFARGMQDLNRKIYAVGARKKEKGDAFAEAYGIEKVYDDFDALFRDEKIDVVYIATPNSNHYEFMLQAVKAGKHILVEKAITINSAELLAVQAVAKEKNVIVAEAMTIFHMPLYKKLKEIADSGRLGKLKMIQASFGSAKPSDPENRFFNLELGGGALLDIGTYALSFARFFMTEKPSEILTTVKKYETGVDEQSGIILRNEKMEMAVVSLTFRSKMPKRGIVAYENGFITVEEYPRANQASITYLNGEQEIVTAGDSNAALSYEIQDMEQSILTGTNKTAPLTEDVIAIMTNVREQWGIQFPFEKR</sequence>
<evidence type="ECO:0000313" key="6">
    <source>
        <dbReference type="Proteomes" id="UP000052258"/>
    </source>
</evidence>
<feature type="domain" description="GFO/IDH/MocA-like oxidoreductase" evidence="4">
    <location>
        <begin position="130"/>
        <end position="242"/>
    </location>
</feature>
<name>A0A0J8G5L6_9LIST</name>
<evidence type="ECO:0000256" key="2">
    <source>
        <dbReference type="ARBA" id="ARBA00023002"/>
    </source>
</evidence>
<dbReference type="Pfam" id="PF01408">
    <property type="entry name" value="GFO_IDH_MocA"/>
    <property type="match status" value="1"/>
</dbReference>
<keyword evidence="6" id="KW-1185">Reference proteome</keyword>
<proteinExistence type="inferred from homology"/>
<dbReference type="SUPFAM" id="SSF55347">
    <property type="entry name" value="Glyceraldehyde-3-phosphate dehydrogenase-like, C-terminal domain"/>
    <property type="match status" value="1"/>
</dbReference>
<dbReference type="PANTHER" id="PTHR22604">
    <property type="entry name" value="OXIDOREDUCTASES"/>
    <property type="match status" value="1"/>
</dbReference>
<comment type="similarity">
    <text evidence="1">Belongs to the Gfo/Idh/MocA family.</text>
</comment>
<gene>
    <name evidence="5" type="ORF">X560_2540</name>
</gene>
<reference evidence="5 6" key="1">
    <citation type="journal article" date="2015" name="Genome Biol. Evol.">
        <title>Comparative Genomics of Listeria Sensu Lato: Genus-Wide Differences in Evolutionary Dynamics and the Progressive Gain of Complex, Potentially Pathogenicity-Related Traits through Lateral Gene Transfer.</title>
        <authorList>
            <person name="Chiara M."/>
            <person name="Caruso M."/>
            <person name="D'Erchia A.M."/>
            <person name="Manzari C."/>
            <person name="Fraccalvieri R."/>
            <person name="Goffredo E."/>
            <person name="Latorre L."/>
            <person name="Miccolupo A."/>
            <person name="Padalino I."/>
            <person name="Santagada G."/>
            <person name="Chiocco D."/>
            <person name="Pesole G."/>
            <person name="Horner D.S."/>
            <person name="Parisi A."/>
        </authorList>
    </citation>
    <scope>NUCLEOTIDE SEQUENCE [LARGE SCALE GENOMIC DNA]</scope>
    <source>
        <strain evidence="5 6">1991</strain>
    </source>
</reference>
<dbReference type="PANTHER" id="PTHR22604:SF105">
    <property type="entry name" value="TRANS-1,2-DIHYDROBENZENE-1,2-DIOL DEHYDROGENASE"/>
    <property type="match status" value="1"/>
</dbReference>
<evidence type="ECO:0000259" key="3">
    <source>
        <dbReference type="Pfam" id="PF01408"/>
    </source>
</evidence>
<protein>
    <submittedName>
        <fullName evidence="5">Uncharacterized protein</fullName>
    </submittedName>
</protein>
<evidence type="ECO:0000313" key="5">
    <source>
        <dbReference type="EMBL" id="KMT57842.1"/>
    </source>
</evidence>
<dbReference type="RefSeq" id="WP_007476395.1">
    <property type="nucleotide sequence ID" value="NZ_KQ130623.1"/>
</dbReference>
<organism evidence="5 6">
    <name type="scientific">Listeria fleischmannii 1991</name>
    <dbReference type="NCBI Taxonomy" id="1430899"/>
    <lineage>
        <taxon>Bacteria</taxon>
        <taxon>Bacillati</taxon>
        <taxon>Bacillota</taxon>
        <taxon>Bacilli</taxon>
        <taxon>Bacillales</taxon>
        <taxon>Listeriaceae</taxon>
        <taxon>Listeria</taxon>
    </lineage>
</organism>
<dbReference type="Proteomes" id="UP000052258">
    <property type="component" value="Unassembled WGS sequence"/>
</dbReference>
<dbReference type="InterPro" id="IPR055170">
    <property type="entry name" value="GFO_IDH_MocA-like_dom"/>
</dbReference>
<dbReference type="GO" id="GO:0016491">
    <property type="term" value="F:oxidoreductase activity"/>
    <property type="evidence" value="ECO:0007669"/>
    <property type="project" value="UniProtKB-KW"/>
</dbReference>
<keyword evidence="2" id="KW-0560">Oxidoreductase</keyword>
<feature type="domain" description="Gfo/Idh/MocA-like oxidoreductase N-terminal" evidence="3">
    <location>
        <begin position="4"/>
        <end position="119"/>
    </location>
</feature>
<dbReference type="InterPro" id="IPR000683">
    <property type="entry name" value="Gfo/Idh/MocA-like_OxRdtase_N"/>
</dbReference>
<dbReference type="Pfam" id="PF22725">
    <property type="entry name" value="GFO_IDH_MocA_C3"/>
    <property type="match status" value="1"/>
</dbReference>
<accession>A0A0J8G5L6</accession>
<dbReference type="Gene3D" id="3.40.50.720">
    <property type="entry name" value="NAD(P)-binding Rossmann-like Domain"/>
    <property type="match status" value="1"/>
</dbReference>
<dbReference type="EMBL" id="AZHO01000038">
    <property type="protein sequence ID" value="KMT57842.1"/>
    <property type="molecule type" value="Genomic_DNA"/>
</dbReference>
<evidence type="ECO:0000256" key="1">
    <source>
        <dbReference type="ARBA" id="ARBA00010928"/>
    </source>
</evidence>
<dbReference type="AlphaFoldDB" id="A0A0J8G5L6"/>
<evidence type="ECO:0000259" key="4">
    <source>
        <dbReference type="Pfam" id="PF22725"/>
    </source>
</evidence>
<dbReference type="PATRIC" id="fig|1430899.3.peg.2591"/>
<dbReference type="GO" id="GO:0000166">
    <property type="term" value="F:nucleotide binding"/>
    <property type="evidence" value="ECO:0007669"/>
    <property type="project" value="InterPro"/>
</dbReference>
<dbReference type="OrthoDB" id="9815825at2"/>
<dbReference type="SUPFAM" id="SSF51735">
    <property type="entry name" value="NAD(P)-binding Rossmann-fold domains"/>
    <property type="match status" value="1"/>
</dbReference>
<dbReference type="InterPro" id="IPR036291">
    <property type="entry name" value="NAD(P)-bd_dom_sf"/>
</dbReference>
<comment type="caution">
    <text evidence="5">The sequence shown here is derived from an EMBL/GenBank/DDBJ whole genome shotgun (WGS) entry which is preliminary data.</text>
</comment>
<dbReference type="Gene3D" id="3.30.360.10">
    <property type="entry name" value="Dihydrodipicolinate Reductase, domain 2"/>
    <property type="match status" value="1"/>
</dbReference>